<evidence type="ECO:0000256" key="8">
    <source>
        <dbReference type="SAM" id="Coils"/>
    </source>
</evidence>
<reference evidence="10 11" key="1">
    <citation type="journal article" date="2018" name="Gigascience">
        <title>Genomes of trombidid mites reveal novel predicted allergens and laterally-transferred genes associated with secondary metabolism.</title>
        <authorList>
            <person name="Dong X."/>
            <person name="Chaisiri K."/>
            <person name="Xia D."/>
            <person name="Armstrong S.D."/>
            <person name="Fang Y."/>
            <person name="Donnelly M.J."/>
            <person name="Kadowaki T."/>
            <person name="McGarry J.W."/>
            <person name="Darby A.C."/>
            <person name="Makepeace B.L."/>
        </authorList>
    </citation>
    <scope>NUCLEOTIDE SEQUENCE [LARGE SCALE GENOMIC DNA]</scope>
    <source>
        <strain evidence="10">UoL-UT</strain>
    </source>
</reference>
<dbReference type="STRING" id="299467.A0A443RWB4"/>
<comment type="caution">
    <text evidence="10">The sequence shown here is derived from an EMBL/GenBank/DDBJ whole genome shotgun (WGS) entry which is preliminary data.</text>
</comment>
<dbReference type="InterPro" id="IPR000253">
    <property type="entry name" value="FHA_dom"/>
</dbReference>
<dbReference type="SUPFAM" id="SSF49879">
    <property type="entry name" value="SMAD/FHA domain"/>
    <property type="match status" value="1"/>
</dbReference>
<dbReference type="OrthoDB" id="3176171at2759"/>
<dbReference type="Pfam" id="PF16183">
    <property type="entry name" value="Kinesin_assoc"/>
    <property type="match status" value="1"/>
</dbReference>
<evidence type="ECO:0000256" key="2">
    <source>
        <dbReference type="ARBA" id="ARBA00022490"/>
    </source>
</evidence>
<evidence type="ECO:0000256" key="4">
    <source>
        <dbReference type="ARBA" id="ARBA00022741"/>
    </source>
</evidence>
<dbReference type="GO" id="GO:0005524">
    <property type="term" value="F:ATP binding"/>
    <property type="evidence" value="ECO:0007669"/>
    <property type="project" value="UniProtKB-KW"/>
</dbReference>
<keyword evidence="11" id="KW-1185">Reference proteome</keyword>
<dbReference type="Gene3D" id="6.10.250.2520">
    <property type="match status" value="1"/>
</dbReference>
<feature type="domain" description="FHA" evidence="9">
    <location>
        <begin position="64"/>
        <end position="118"/>
    </location>
</feature>
<comment type="subcellular location">
    <subcellularLocation>
        <location evidence="1">Cytoplasm</location>
        <location evidence="1">Cytoskeleton</location>
    </subcellularLocation>
</comment>
<keyword evidence="5" id="KW-0067">ATP-binding</keyword>
<keyword evidence="6" id="KW-0505">Motor protein</keyword>
<dbReference type="Proteomes" id="UP000288716">
    <property type="component" value="Unassembled WGS sequence"/>
</dbReference>
<keyword evidence="4" id="KW-0547">Nucleotide-binding</keyword>
<evidence type="ECO:0000256" key="5">
    <source>
        <dbReference type="ARBA" id="ARBA00022840"/>
    </source>
</evidence>
<evidence type="ECO:0000313" key="10">
    <source>
        <dbReference type="EMBL" id="RWS19448.1"/>
    </source>
</evidence>
<dbReference type="PANTHER" id="PTHR47117">
    <property type="entry name" value="STAR-RELATED LIPID TRANSFER PROTEIN 9"/>
    <property type="match status" value="1"/>
</dbReference>
<keyword evidence="2" id="KW-0963">Cytoplasm</keyword>
<sequence>MTQTWEEKLRKTETIHQERQQALEKMGISVQSSGIKVETDKYYLVNLNADPSLNELLVYYLKEKTLVGRSDAPVEQDIQLSGIGIMAEHCVIEIDKENNELSVIPFESAKTCVNGSVIKSKTSVKHGDRLLWGNNHFFKVACPRNVSLKSRVTINNQERPIDFQFAREEFMMKELCNDLIQHTMQSLEKQYEEDKNRALEQQRTMYEKQLQMLHNQLSPSTPYASYSIGNVIDSFGLSASRSSLTSPSVQTRMETWAKERDEIFKKSLAHLKEDIVRANSLVLEANCLAQEMSRNTEFKVTLQIPAENLTPNRRKGAFVSEPAI</sequence>
<evidence type="ECO:0000259" key="9">
    <source>
        <dbReference type="SMART" id="SM00240"/>
    </source>
</evidence>
<keyword evidence="3" id="KW-0493">Microtubule</keyword>
<dbReference type="PANTHER" id="PTHR47117:SF5">
    <property type="entry name" value="KINESIN-LIKE PROTEIN KIF14"/>
    <property type="match status" value="1"/>
</dbReference>
<keyword evidence="7" id="KW-0206">Cytoskeleton</keyword>
<dbReference type="EMBL" id="NCKV01025981">
    <property type="protein sequence ID" value="RWS19448.1"/>
    <property type="molecule type" value="Genomic_DNA"/>
</dbReference>
<evidence type="ECO:0000256" key="7">
    <source>
        <dbReference type="ARBA" id="ARBA00023212"/>
    </source>
</evidence>
<accession>A0A443RWB4</accession>
<evidence type="ECO:0000256" key="6">
    <source>
        <dbReference type="ARBA" id="ARBA00023175"/>
    </source>
</evidence>
<dbReference type="SMART" id="SM00240">
    <property type="entry name" value="FHA"/>
    <property type="match status" value="1"/>
</dbReference>
<organism evidence="10 11">
    <name type="scientific">Leptotrombidium deliense</name>
    <dbReference type="NCBI Taxonomy" id="299467"/>
    <lineage>
        <taxon>Eukaryota</taxon>
        <taxon>Metazoa</taxon>
        <taxon>Ecdysozoa</taxon>
        <taxon>Arthropoda</taxon>
        <taxon>Chelicerata</taxon>
        <taxon>Arachnida</taxon>
        <taxon>Acari</taxon>
        <taxon>Acariformes</taxon>
        <taxon>Trombidiformes</taxon>
        <taxon>Prostigmata</taxon>
        <taxon>Anystina</taxon>
        <taxon>Parasitengona</taxon>
        <taxon>Trombiculoidea</taxon>
        <taxon>Trombiculidae</taxon>
        <taxon>Leptotrombidium</taxon>
    </lineage>
</organism>
<feature type="coiled-coil region" evidence="8">
    <location>
        <begin position="177"/>
        <end position="216"/>
    </location>
</feature>
<dbReference type="InterPro" id="IPR008984">
    <property type="entry name" value="SMAD_FHA_dom_sf"/>
</dbReference>
<proteinExistence type="predicted"/>
<keyword evidence="8" id="KW-0175">Coiled coil</keyword>
<dbReference type="CDD" id="cd22706">
    <property type="entry name" value="FHA_KIF13"/>
    <property type="match status" value="1"/>
</dbReference>
<dbReference type="InterPro" id="IPR032405">
    <property type="entry name" value="Kinesin_assoc"/>
</dbReference>
<protein>
    <recommendedName>
        <fullName evidence="9">FHA domain-containing protein</fullName>
    </recommendedName>
</protein>
<evidence type="ECO:0000256" key="3">
    <source>
        <dbReference type="ARBA" id="ARBA00022701"/>
    </source>
</evidence>
<dbReference type="GO" id="GO:0005874">
    <property type="term" value="C:microtubule"/>
    <property type="evidence" value="ECO:0007669"/>
    <property type="project" value="UniProtKB-KW"/>
</dbReference>
<evidence type="ECO:0000256" key="1">
    <source>
        <dbReference type="ARBA" id="ARBA00004245"/>
    </source>
</evidence>
<dbReference type="Gene3D" id="2.60.200.20">
    <property type="match status" value="1"/>
</dbReference>
<dbReference type="AlphaFoldDB" id="A0A443RWB4"/>
<dbReference type="Pfam" id="PF00498">
    <property type="entry name" value="FHA"/>
    <property type="match status" value="1"/>
</dbReference>
<dbReference type="VEuPathDB" id="VectorBase:LDEU012592"/>
<gene>
    <name evidence="10" type="ORF">B4U80_08164</name>
</gene>
<name>A0A443RWB4_9ACAR</name>
<evidence type="ECO:0000313" key="11">
    <source>
        <dbReference type="Proteomes" id="UP000288716"/>
    </source>
</evidence>